<reference evidence="8" key="1">
    <citation type="submission" date="2020-05" db="EMBL/GenBank/DDBJ databases">
        <authorList>
            <person name="Chiriac C."/>
            <person name="Salcher M."/>
            <person name="Ghai R."/>
            <person name="Kavagutti S V."/>
        </authorList>
    </citation>
    <scope>NUCLEOTIDE SEQUENCE</scope>
</reference>
<dbReference type="PANTHER" id="PTHR39157:SF1">
    <property type="entry name" value="DOXX FAMILY PROTEIN"/>
    <property type="match status" value="1"/>
</dbReference>
<evidence type="ECO:0000259" key="7">
    <source>
        <dbReference type="PROSITE" id="PS51296"/>
    </source>
</evidence>
<dbReference type="GO" id="GO:0046872">
    <property type="term" value="F:metal ion binding"/>
    <property type="evidence" value="ECO:0007669"/>
    <property type="project" value="UniProtKB-KW"/>
</dbReference>
<name>A0A6J6SP81_9ZZZZ</name>
<keyword evidence="1" id="KW-0001">2Fe-2S</keyword>
<keyword evidence="6" id="KW-1133">Transmembrane helix</keyword>
<gene>
    <name evidence="8" type="ORF">UFOPK2802_00270</name>
</gene>
<evidence type="ECO:0000256" key="4">
    <source>
        <dbReference type="ARBA" id="ARBA00023014"/>
    </source>
</evidence>
<dbReference type="PRINTS" id="PR00162">
    <property type="entry name" value="RIESKE"/>
</dbReference>
<feature type="transmembrane region" description="Helical" evidence="6">
    <location>
        <begin position="124"/>
        <end position="143"/>
    </location>
</feature>
<feature type="transmembrane region" description="Helical" evidence="6">
    <location>
        <begin position="21"/>
        <end position="38"/>
    </location>
</feature>
<keyword evidence="6" id="KW-0812">Transmembrane</keyword>
<feature type="transmembrane region" description="Helical" evidence="6">
    <location>
        <begin position="164"/>
        <end position="181"/>
    </location>
</feature>
<keyword evidence="6" id="KW-0472">Membrane</keyword>
<keyword evidence="4" id="KW-0411">Iron-sulfur</keyword>
<evidence type="ECO:0000256" key="1">
    <source>
        <dbReference type="ARBA" id="ARBA00022714"/>
    </source>
</evidence>
<dbReference type="Pfam" id="PF04173">
    <property type="entry name" value="DoxD"/>
    <property type="match status" value="1"/>
</dbReference>
<sequence>MNNAEVMNLMQRSWGSHPLPISILRLWLGATWVYAGWYKATDSGFLTKGASGYIGSQLAAISTTSPLHFAVQKMVEHADLFGLLAMVSEFAIGLATLTGFMLVYATVGGLLMSLTLWLTLSWTVSPYFLGSDIAYVIMWAVLLGSIFKKSGRLRLPDFSERREVLALAIVGGLSIIGVIAGKNFKREAKKLSNAGSSNAIAKVSEIAIGTSINIVDNFGAPAIIFRTKSGVFAYSAVCTHQGCTVELDKNSKHLICPCHGAEYDPANSAKVLGGPTNVPLPKVKISVKGDEIFLI</sequence>
<protein>
    <submittedName>
        <fullName evidence="8">Unannotated protein</fullName>
    </submittedName>
</protein>
<evidence type="ECO:0000256" key="6">
    <source>
        <dbReference type="SAM" id="Phobius"/>
    </source>
</evidence>
<keyword evidence="3" id="KW-0408">Iron</keyword>
<dbReference type="InterPro" id="IPR036922">
    <property type="entry name" value="Rieske_2Fe-2S_sf"/>
</dbReference>
<dbReference type="EMBL" id="CAEZYX010000014">
    <property type="protein sequence ID" value="CAB4736594.1"/>
    <property type="molecule type" value="Genomic_DNA"/>
</dbReference>
<dbReference type="GO" id="GO:0016020">
    <property type="term" value="C:membrane"/>
    <property type="evidence" value="ECO:0007669"/>
    <property type="project" value="InterPro"/>
</dbReference>
<evidence type="ECO:0000256" key="5">
    <source>
        <dbReference type="ARBA" id="ARBA00023157"/>
    </source>
</evidence>
<evidence type="ECO:0000256" key="2">
    <source>
        <dbReference type="ARBA" id="ARBA00022723"/>
    </source>
</evidence>
<dbReference type="GO" id="GO:0051537">
    <property type="term" value="F:2 iron, 2 sulfur cluster binding"/>
    <property type="evidence" value="ECO:0007669"/>
    <property type="project" value="UniProtKB-KW"/>
</dbReference>
<dbReference type="InterPro" id="IPR007301">
    <property type="entry name" value="DoxD"/>
</dbReference>
<organism evidence="8">
    <name type="scientific">freshwater metagenome</name>
    <dbReference type="NCBI Taxonomy" id="449393"/>
    <lineage>
        <taxon>unclassified sequences</taxon>
        <taxon>metagenomes</taxon>
        <taxon>ecological metagenomes</taxon>
    </lineage>
</organism>
<dbReference type="Pfam" id="PF00355">
    <property type="entry name" value="Rieske"/>
    <property type="match status" value="1"/>
</dbReference>
<dbReference type="SUPFAM" id="SSF50022">
    <property type="entry name" value="ISP domain"/>
    <property type="match status" value="1"/>
</dbReference>
<dbReference type="CDD" id="cd03467">
    <property type="entry name" value="Rieske"/>
    <property type="match status" value="1"/>
</dbReference>
<feature type="domain" description="Rieske" evidence="7">
    <location>
        <begin position="198"/>
        <end position="294"/>
    </location>
</feature>
<feature type="transmembrane region" description="Helical" evidence="6">
    <location>
        <begin position="83"/>
        <end position="104"/>
    </location>
</feature>
<keyword evidence="5" id="KW-1015">Disulfide bond</keyword>
<dbReference type="AlphaFoldDB" id="A0A6J6SP81"/>
<evidence type="ECO:0000256" key="3">
    <source>
        <dbReference type="ARBA" id="ARBA00023004"/>
    </source>
</evidence>
<dbReference type="PANTHER" id="PTHR39157">
    <property type="entry name" value="INTEGRAL MEMBRANE PROTEIN-RELATED"/>
    <property type="match status" value="1"/>
</dbReference>
<proteinExistence type="predicted"/>
<keyword evidence="2" id="KW-0479">Metal-binding</keyword>
<dbReference type="Gene3D" id="2.102.10.10">
    <property type="entry name" value="Rieske [2Fe-2S] iron-sulphur domain"/>
    <property type="match status" value="1"/>
</dbReference>
<dbReference type="InterPro" id="IPR017941">
    <property type="entry name" value="Rieske_2Fe-2S"/>
</dbReference>
<dbReference type="PROSITE" id="PS51296">
    <property type="entry name" value="RIESKE"/>
    <property type="match status" value="1"/>
</dbReference>
<feature type="transmembrane region" description="Helical" evidence="6">
    <location>
        <begin position="50"/>
        <end position="71"/>
    </location>
</feature>
<accession>A0A6J6SP81</accession>
<evidence type="ECO:0000313" key="8">
    <source>
        <dbReference type="EMBL" id="CAB4736594.1"/>
    </source>
</evidence>
<dbReference type="InterPro" id="IPR005805">
    <property type="entry name" value="Rieske_Fe-S_prot_C"/>
</dbReference>